<accession>A0A1A7R3X3</accession>
<evidence type="ECO:0000313" key="9">
    <source>
        <dbReference type="Proteomes" id="UP000248987"/>
    </source>
</evidence>
<evidence type="ECO:0000313" key="8">
    <source>
        <dbReference type="EMBL" id="RAJ26516.1"/>
    </source>
</evidence>
<dbReference type="InterPro" id="IPR003594">
    <property type="entry name" value="HATPase_dom"/>
</dbReference>
<dbReference type="Gene3D" id="2.10.70.100">
    <property type="match status" value="1"/>
</dbReference>
<dbReference type="OrthoDB" id="5522855at2"/>
<dbReference type="GO" id="GO:0004673">
    <property type="term" value="F:protein histidine kinase activity"/>
    <property type="evidence" value="ECO:0007669"/>
    <property type="project" value="UniProtKB-EC"/>
</dbReference>
<dbReference type="Gene3D" id="3.30.450.20">
    <property type="entry name" value="PAS domain"/>
    <property type="match status" value="1"/>
</dbReference>
<dbReference type="InterPro" id="IPR013655">
    <property type="entry name" value="PAS_fold_3"/>
</dbReference>
<dbReference type="Pfam" id="PF02518">
    <property type="entry name" value="HATPase_c"/>
    <property type="match status" value="1"/>
</dbReference>
<dbReference type="STRING" id="49280.A9996_02550"/>
<dbReference type="InterPro" id="IPR000700">
    <property type="entry name" value="PAS-assoc_C"/>
</dbReference>
<comment type="caution">
    <text evidence="8">The sequence shown here is derived from an EMBL/GenBank/DDBJ whole genome shotgun (WGS) entry which is preliminary data.</text>
</comment>
<dbReference type="PRINTS" id="PR00344">
    <property type="entry name" value="BCTRLSENSOR"/>
</dbReference>
<keyword evidence="9" id="KW-1185">Reference proteome</keyword>
<dbReference type="InterPro" id="IPR005467">
    <property type="entry name" value="His_kinase_dom"/>
</dbReference>
<evidence type="ECO:0000256" key="5">
    <source>
        <dbReference type="ARBA" id="ARBA00022777"/>
    </source>
</evidence>
<keyword evidence="4" id="KW-0808">Transferase</keyword>
<keyword evidence="5" id="KW-0418">Kinase</keyword>
<comment type="catalytic activity">
    <reaction evidence="1">
        <text>ATP + protein L-histidine = ADP + protein N-phospho-L-histidine.</text>
        <dbReference type="EC" id="2.7.13.3"/>
    </reaction>
</comment>
<dbReference type="Pfam" id="PF08447">
    <property type="entry name" value="PAS_3"/>
    <property type="match status" value="1"/>
</dbReference>
<dbReference type="SMART" id="SM00387">
    <property type="entry name" value="HATPase_c"/>
    <property type="match status" value="1"/>
</dbReference>
<dbReference type="InterPro" id="IPR052162">
    <property type="entry name" value="Sensor_kinase/Photoreceptor"/>
</dbReference>
<dbReference type="Gene3D" id="3.30.565.10">
    <property type="entry name" value="Histidine kinase-like ATPase, C-terminal domain"/>
    <property type="match status" value="1"/>
</dbReference>
<evidence type="ECO:0000256" key="4">
    <source>
        <dbReference type="ARBA" id="ARBA00022679"/>
    </source>
</evidence>
<dbReference type="RefSeq" id="WP_066430498.1">
    <property type="nucleotide sequence ID" value="NZ_LZRN01000003.1"/>
</dbReference>
<dbReference type="InterPro" id="IPR036890">
    <property type="entry name" value="HATPase_C_sf"/>
</dbReference>
<dbReference type="InterPro" id="IPR035965">
    <property type="entry name" value="PAS-like_dom_sf"/>
</dbReference>
<proteinExistence type="predicted"/>
<evidence type="ECO:0000259" key="6">
    <source>
        <dbReference type="PROSITE" id="PS50109"/>
    </source>
</evidence>
<organism evidence="8 9">
    <name type="scientific">Gelidibacter algens</name>
    <dbReference type="NCBI Taxonomy" id="49280"/>
    <lineage>
        <taxon>Bacteria</taxon>
        <taxon>Pseudomonadati</taxon>
        <taxon>Bacteroidota</taxon>
        <taxon>Flavobacteriia</taxon>
        <taxon>Flavobacteriales</taxon>
        <taxon>Flavobacteriaceae</taxon>
        <taxon>Gelidibacter</taxon>
    </lineage>
</organism>
<gene>
    <name evidence="8" type="ORF">LX77_00766</name>
</gene>
<name>A0A1A7R3X3_9FLAO</name>
<feature type="domain" description="PAC" evidence="7">
    <location>
        <begin position="95"/>
        <end position="148"/>
    </location>
</feature>
<dbReference type="EMBL" id="QLLQ01000002">
    <property type="protein sequence ID" value="RAJ26516.1"/>
    <property type="molecule type" value="Genomic_DNA"/>
</dbReference>
<reference evidence="8 9" key="1">
    <citation type="submission" date="2018-06" db="EMBL/GenBank/DDBJ databases">
        <title>Genomic Encyclopedia of Archaeal and Bacterial Type Strains, Phase II (KMG-II): from individual species to whole genera.</title>
        <authorList>
            <person name="Goeker M."/>
        </authorList>
    </citation>
    <scope>NUCLEOTIDE SEQUENCE [LARGE SCALE GENOMIC DNA]</scope>
    <source>
        <strain evidence="8 9">DSM 12408</strain>
    </source>
</reference>
<dbReference type="PROSITE" id="PS50113">
    <property type="entry name" value="PAC"/>
    <property type="match status" value="1"/>
</dbReference>
<dbReference type="SUPFAM" id="SSF55874">
    <property type="entry name" value="ATPase domain of HSP90 chaperone/DNA topoisomerase II/histidine kinase"/>
    <property type="match status" value="1"/>
</dbReference>
<evidence type="ECO:0000256" key="3">
    <source>
        <dbReference type="ARBA" id="ARBA00022553"/>
    </source>
</evidence>
<dbReference type="PANTHER" id="PTHR43304:SF1">
    <property type="entry name" value="PAC DOMAIN-CONTAINING PROTEIN"/>
    <property type="match status" value="1"/>
</dbReference>
<evidence type="ECO:0000259" key="7">
    <source>
        <dbReference type="PROSITE" id="PS50113"/>
    </source>
</evidence>
<feature type="domain" description="Histidine kinase" evidence="6">
    <location>
        <begin position="166"/>
        <end position="379"/>
    </location>
</feature>
<dbReference type="AlphaFoldDB" id="A0A1A7R3X3"/>
<dbReference type="EC" id="2.7.13.3" evidence="2"/>
<dbReference type="Proteomes" id="UP000248987">
    <property type="component" value="Unassembled WGS sequence"/>
</dbReference>
<dbReference type="PROSITE" id="PS50109">
    <property type="entry name" value="HIS_KIN"/>
    <property type="match status" value="1"/>
</dbReference>
<protein>
    <recommendedName>
        <fullName evidence="2">histidine kinase</fullName>
        <ecNumber evidence="2">2.7.13.3</ecNumber>
    </recommendedName>
</protein>
<dbReference type="SMART" id="SM00091">
    <property type="entry name" value="PAS"/>
    <property type="match status" value="1"/>
</dbReference>
<sequence>MKLPTSTPPAFIESHEDLNIYKYKYALDNSHIGLWEWDMLNNTMHYSEESKIIHGYEASQLDLLTTHWSEAIHPEDLEALQQAVNDHIQNVTQDYKSEHRILLKDGSYKWILDFGKIVAYDENNVPKTFIGTTIDITQRKEDEERLKQDLSIISNQNKKLTNFAHIVTHNLKEHAGNIESLLGFYKEATTLEGKEEIIEHLVTVSDSLTKTIGNLRQIVSKQTHTKLEIKPLRFNDYVNKAIELLKLEIIEKNVIIKNNVSDELTLHSNETYLESIILNLASNALKYSHPKRQPVITIDAKASQKGIRITLEDNGVGIDLEKHGHAIFGLYNTFHGNTNAEGIGLYITKNQIEALGGQITVESTVDEGSKFIITIGDKKRLAPAIKSKIASQTE</sequence>
<dbReference type="InterPro" id="IPR004358">
    <property type="entry name" value="Sig_transdc_His_kin-like_C"/>
</dbReference>
<dbReference type="InterPro" id="IPR001610">
    <property type="entry name" value="PAC"/>
</dbReference>
<dbReference type="CDD" id="cd00130">
    <property type="entry name" value="PAS"/>
    <property type="match status" value="1"/>
</dbReference>
<evidence type="ECO:0000256" key="2">
    <source>
        <dbReference type="ARBA" id="ARBA00012438"/>
    </source>
</evidence>
<evidence type="ECO:0000256" key="1">
    <source>
        <dbReference type="ARBA" id="ARBA00000085"/>
    </source>
</evidence>
<dbReference type="PANTHER" id="PTHR43304">
    <property type="entry name" value="PHYTOCHROME-LIKE PROTEIN CPH1"/>
    <property type="match status" value="1"/>
</dbReference>
<dbReference type="InterPro" id="IPR000014">
    <property type="entry name" value="PAS"/>
</dbReference>
<dbReference type="NCBIfam" id="TIGR00229">
    <property type="entry name" value="sensory_box"/>
    <property type="match status" value="1"/>
</dbReference>
<dbReference type="SUPFAM" id="SSF55785">
    <property type="entry name" value="PYP-like sensor domain (PAS domain)"/>
    <property type="match status" value="1"/>
</dbReference>
<dbReference type="SMART" id="SM00086">
    <property type="entry name" value="PAC"/>
    <property type="match status" value="1"/>
</dbReference>
<keyword evidence="3" id="KW-0597">Phosphoprotein</keyword>